<evidence type="ECO:0000256" key="1">
    <source>
        <dbReference type="ARBA" id="ARBA00009206"/>
    </source>
</evidence>
<sequence>MYSGGTAIKRLHINGAERSGSGTIVRYAVALSALAGRELHLTNIRARRQKPGLRPQHLKAVEAVRDLCGGQLEGAVVGASEILFRPGTVLRGGDYRWDIETGGSAVMLALTILPPAILAGAPGTFHITGGLFQDFAPSAYHLQRVLLPLLSRMGADTRLEIVRPGYVPQGGGELLLEVRPAAGGLKPLVLSEQGRIESVSGIALSSHLSDRHVGERMAAAAAGVFRAAGHEALIDVVDDALSVQPGAALAAWAVTATGCILGADQAGQPRRPAEHIGRHVARTLLADLAAGATVDRFAADQLVIFAALARGETVYRVPLFTEHLETNLWLVEKILGAGVRVESNVVRIRGVGFEAEGRTLTLDR</sequence>
<dbReference type="HOGENOM" id="CLU_027882_0_0_9"/>
<dbReference type="InterPro" id="IPR000228">
    <property type="entry name" value="RNA3'_term_phos_cyc"/>
</dbReference>
<dbReference type="eggNOG" id="COG0430">
    <property type="taxonomic scope" value="Bacteria"/>
</dbReference>
<name>B1I439_DESAP</name>
<evidence type="ECO:0000313" key="9">
    <source>
        <dbReference type="Proteomes" id="UP000008544"/>
    </source>
</evidence>
<gene>
    <name evidence="8" type="ordered locus">Daud_1143</name>
</gene>
<dbReference type="InterPro" id="IPR023797">
    <property type="entry name" value="RNA3'_phos_cyclase_dom"/>
</dbReference>
<dbReference type="GO" id="GO:0000166">
    <property type="term" value="F:nucleotide binding"/>
    <property type="evidence" value="ECO:0007669"/>
    <property type="project" value="UniProtKB-KW"/>
</dbReference>
<dbReference type="InterPro" id="IPR013792">
    <property type="entry name" value="RNA3'P_cycl/enolpyr_Trfase_a/b"/>
</dbReference>
<dbReference type="SUPFAM" id="SSF52913">
    <property type="entry name" value="RNA 3'-terminal phosphate cyclase, RPTC, insert domain"/>
    <property type="match status" value="1"/>
</dbReference>
<evidence type="ECO:0000256" key="4">
    <source>
        <dbReference type="ARBA" id="ARBA00024481"/>
    </source>
</evidence>
<dbReference type="Gene3D" id="3.65.10.20">
    <property type="entry name" value="RNA 3'-terminal phosphate cyclase domain"/>
    <property type="match status" value="1"/>
</dbReference>
<dbReference type="Gene3D" id="3.30.360.20">
    <property type="entry name" value="RNA 3'-terminal phosphate cyclase, insert domain"/>
    <property type="match status" value="1"/>
</dbReference>
<dbReference type="PIRSF" id="PIRSF005378">
    <property type="entry name" value="RNA3'_term_phos_cycl_euk"/>
    <property type="match status" value="1"/>
</dbReference>
<dbReference type="EMBL" id="CP000860">
    <property type="protein sequence ID" value="ACA59654.1"/>
    <property type="molecule type" value="Genomic_DNA"/>
</dbReference>
<feature type="domain" description="RNA 3'-terminal phosphate cyclase insert" evidence="7">
    <location>
        <begin position="192"/>
        <end position="288"/>
    </location>
</feature>
<evidence type="ECO:0000259" key="6">
    <source>
        <dbReference type="Pfam" id="PF01137"/>
    </source>
</evidence>
<dbReference type="SUPFAM" id="SSF55205">
    <property type="entry name" value="EPT/RTPC-like"/>
    <property type="match status" value="1"/>
</dbReference>
<dbReference type="AlphaFoldDB" id="B1I439"/>
<keyword evidence="9" id="KW-1185">Reference proteome</keyword>
<dbReference type="NCBIfam" id="TIGR03399">
    <property type="entry name" value="RNA_3prim_cycl"/>
    <property type="match status" value="1"/>
</dbReference>
<comment type="similarity">
    <text evidence="1">Belongs to the RNA 3'-terminal cyclase family. Type 1 subfamily.</text>
</comment>
<dbReference type="Proteomes" id="UP000008544">
    <property type="component" value="Chromosome"/>
</dbReference>
<dbReference type="InterPro" id="IPR013791">
    <property type="entry name" value="RNA3'-term_phos_cycl_insert"/>
</dbReference>
<evidence type="ECO:0000256" key="2">
    <source>
        <dbReference type="ARBA" id="ARBA00022598"/>
    </source>
</evidence>
<dbReference type="InterPro" id="IPR037136">
    <property type="entry name" value="RNA3'_phos_cyclase_dom_sf"/>
</dbReference>
<dbReference type="InterPro" id="IPR017770">
    <property type="entry name" value="RNA3'_term_phos_cyc_type_1"/>
</dbReference>
<dbReference type="OrthoDB" id="9789235at2"/>
<evidence type="ECO:0000256" key="5">
    <source>
        <dbReference type="NCBIfam" id="TIGR03399"/>
    </source>
</evidence>
<dbReference type="Pfam" id="PF05189">
    <property type="entry name" value="RTC_insert"/>
    <property type="match status" value="1"/>
</dbReference>
<keyword evidence="3" id="KW-0547">Nucleotide-binding</keyword>
<dbReference type="Pfam" id="PF01137">
    <property type="entry name" value="RTC"/>
    <property type="match status" value="1"/>
</dbReference>
<comment type="catalytic activity">
    <reaction evidence="4">
        <text>a 3'-end 3'-phospho-ribonucleotide-RNA + ATP = a 3'-end 2',3'-cyclophospho-ribonucleotide-RNA + AMP + diphosphate</text>
        <dbReference type="Rhea" id="RHEA:23976"/>
        <dbReference type="Rhea" id="RHEA-COMP:10463"/>
        <dbReference type="Rhea" id="RHEA-COMP:10464"/>
        <dbReference type="ChEBI" id="CHEBI:30616"/>
        <dbReference type="ChEBI" id="CHEBI:33019"/>
        <dbReference type="ChEBI" id="CHEBI:83062"/>
        <dbReference type="ChEBI" id="CHEBI:83064"/>
        <dbReference type="ChEBI" id="CHEBI:456215"/>
        <dbReference type="EC" id="6.5.1.4"/>
    </reaction>
</comment>
<keyword evidence="2 8" id="KW-0436">Ligase</keyword>
<dbReference type="GO" id="GO:0006396">
    <property type="term" value="P:RNA processing"/>
    <property type="evidence" value="ECO:0007669"/>
    <property type="project" value="UniProtKB-UniRule"/>
</dbReference>
<feature type="domain" description="RNA 3'-terminal phosphate cyclase" evidence="6">
    <location>
        <begin position="19"/>
        <end position="340"/>
    </location>
</feature>
<dbReference type="EC" id="6.5.1.4" evidence="5"/>
<accession>B1I439</accession>
<dbReference type="GO" id="GO:0003963">
    <property type="term" value="F:RNA-3'-phosphate cyclase activity"/>
    <property type="evidence" value="ECO:0007669"/>
    <property type="project" value="UniProtKB-UniRule"/>
</dbReference>
<reference evidence="8 9" key="2">
    <citation type="journal article" date="2008" name="Science">
        <title>Environmental genomics reveals a single-species ecosystem deep within Earth.</title>
        <authorList>
            <person name="Chivian D."/>
            <person name="Brodie E.L."/>
            <person name="Alm E.J."/>
            <person name="Culley D.E."/>
            <person name="Dehal P.S."/>
            <person name="Desantis T.Z."/>
            <person name="Gihring T.M."/>
            <person name="Lapidus A."/>
            <person name="Lin L.H."/>
            <person name="Lowry S.R."/>
            <person name="Moser D.P."/>
            <person name="Richardson P.M."/>
            <person name="Southam G."/>
            <person name="Wanger G."/>
            <person name="Pratt L.M."/>
            <person name="Andersen G.L."/>
            <person name="Hazen T.C."/>
            <person name="Brockman F.J."/>
            <person name="Arkin A.P."/>
            <person name="Onstott T.C."/>
        </authorList>
    </citation>
    <scope>NUCLEOTIDE SEQUENCE [LARGE SCALE GENOMIC DNA]</scope>
    <source>
        <strain evidence="8 9">MP104C</strain>
    </source>
</reference>
<dbReference type="PANTHER" id="PTHR11096:SF0">
    <property type="entry name" value="RNA 3'-TERMINAL PHOSPHATE CYCLASE"/>
    <property type="match status" value="1"/>
</dbReference>
<dbReference type="STRING" id="477974.Daud_1143"/>
<evidence type="ECO:0000256" key="3">
    <source>
        <dbReference type="ARBA" id="ARBA00022741"/>
    </source>
</evidence>
<evidence type="ECO:0000259" key="7">
    <source>
        <dbReference type="Pfam" id="PF05189"/>
    </source>
</evidence>
<reference evidence="9" key="1">
    <citation type="submission" date="2007-10" db="EMBL/GenBank/DDBJ databases">
        <title>Complete sequence of chromosome of Desulforudis audaxviator MP104C.</title>
        <authorList>
            <person name="Copeland A."/>
            <person name="Lucas S."/>
            <person name="Lapidus A."/>
            <person name="Barry K."/>
            <person name="Glavina del Rio T."/>
            <person name="Dalin E."/>
            <person name="Tice H."/>
            <person name="Bruce D."/>
            <person name="Pitluck S."/>
            <person name="Lowry S.R."/>
            <person name="Larimer F."/>
            <person name="Land M.L."/>
            <person name="Hauser L."/>
            <person name="Kyrpides N."/>
            <person name="Ivanova N.N."/>
            <person name="Richardson P."/>
        </authorList>
    </citation>
    <scope>NUCLEOTIDE SEQUENCE [LARGE SCALE GENOMIC DNA]</scope>
    <source>
        <strain evidence="9">MP104C</strain>
    </source>
</reference>
<evidence type="ECO:0000313" key="8">
    <source>
        <dbReference type="EMBL" id="ACA59654.1"/>
    </source>
</evidence>
<dbReference type="PANTHER" id="PTHR11096">
    <property type="entry name" value="RNA 3' TERMINAL PHOSPHATE CYCLASE"/>
    <property type="match status" value="1"/>
</dbReference>
<dbReference type="KEGG" id="dau:Daud_1143"/>
<proteinExistence type="inferred from homology"/>
<dbReference type="InterPro" id="IPR036553">
    <property type="entry name" value="RPTC_insert"/>
</dbReference>
<organism evidence="8 9">
    <name type="scientific">Desulforudis audaxviator (strain MP104C)</name>
    <dbReference type="NCBI Taxonomy" id="477974"/>
    <lineage>
        <taxon>Bacteria</taxon>
        <taxon>Bacillati</taxon>
        <taxon>Bacillota</taxon>
        <taxon>Clostridia</taxon>
        <taxon>Thermoanaerobacterales</taxon>
        <taxon>Candidatus Desulforudaceae</taxon>
        <taxon>Candidatus Desulforudis</taxon>
    </lineage>
</organism>
<protein>
    <recommendedName>
        <fullName evidence="5">RNA 3'-terminal phosphate cyclase</fullName>
        <ecNumber evidence="5">6.5.1.4</ecNumber>
    </recommendedName>
</protein>